<reference evidence="1" key="1">
    <citation type="submission" date="2019-04" db="EMBL/GenBank/DDBJ databases">
        <title>Microbes associate with the intestines of laboratory mice.</title>
        <authorList>
            <person name="Navarre W."/>
            <person name="Wong E."/>
            <person name="Huang K."/>
            <person name="Tropini C."/>
            <person name="Ng K."/>
            <person name="Yu B."/>
        </authorList>
    </citation>
    <scope>NUCLEOTIDE SEQUENCE</scope>
    <source>
        <strain evidence="1">NM09_H32</strain>
    </source>
</reference>
<comment type="caution">
    <text evidence="1">The sequence shown here is derived from an EMBL/GenBank/DDBJ whole genome shotgun (WGS) entry which is preliminary data.</text>
</comment>
<sequence length="107" mass="12436">MNVYERVFETILDRKANPEQGSYTTYLFEKGLEKILKKVGEESTEVIIASCKHDKEEVINEYGDLIYHLLVLMAELGITLDDIHAVMEERDKKTHNLKAERKPIENL</sequence>
<evidence type="ECO:0000313" key="1">
    <source>
        <dbReference type="EMBL" id="TGY65490.1"/>
    </source>
</evidence>
<name>A0AC61R6N8_9FIRM</name>
<protein>
    <submittedName>
        <fullName evidence="1">Phosphoribosyl-ATP diphosphatase</fullName>
        <ecNumber evidence="1">3.6.1.31</ecNumber>
    </submittedName>
</protein>
<accession>A0AC61R6N8</accession>
<evidence type="ECO:0000313" key="2">
    <source>
        <dbReference type="Proteomes" id="UP000308836"/>
    </source>
</evidence>
<keyword evidence="1" id="KW-0378">Hydrolase</keyword>
<organism evidence="1 2">
    <name type="scientific">Dubosiella muris</name>
    <dbReference type="NCBI Taxonomy" id="3038133"/>
    <lineage>
        <taxon>Bacteria</taxon>
        <taxon>Bacillati</taxon>
        <taxon>Bacillota</taxon>
        <taxon>Erysipelotrichia</taxon>
        <taxon>Erysipelotrichales</taxon>
        <taxon>Erysipelotrichaceae</taxon>
        <taxon>Dubosiella</taxon>
    </lineage>
</organism>
<gene>
    <name evidence="1" type="primary">hisE</name>
    <name evidence="1" type="ORF">E5336_08545</name>
</gene>
<dbReference type="Proteomes" id="UP000308836">
    <property type="component" value="Unassembled WGS sequence"/>
</dbReference>
<dbReference type="EC" id="3.6.1.31" evidence="1"/>
<dbReference type="EMBL" id="SRYG01000017">
    <property type="protein sequence ID" value="TGY65490.1"/>
    <property type="molecule type" value="Genomic_DNA"/>
</dbReference>
<keyword evidence="2" id="KW-1185">Reference proteome</keyword>
<proteinExistence type="predicted"/>